<keyword evidence="5" id="KW-0508">mRNA splicing</keyword>
<dbReference type="NCBIfam" id="TIGR00231">
    <property type="entry name" value="small_GTP"/>
    <property type="match status" value="1"/>
</dbReference>
<dbReference type="GeneID" id="93649268"/>
<organism evidence="10 11">
    <name type="scientific">Candida metapsilosis</name>
    <dbReference type="NCBI Taxonomy" id="273372"/>
    <lineage>
        <taxon>Eukaryota</taxon>
        <taxon>Fungi</taxon>
        <taxon>Dikarya</taxon>
        <taxon>Ascomycota</taxon>
        <taxon>Saccharomycotina</taxon>
        <taxon>Pichiomycetes</taxon>
        <taxon>Debaryomycetaceae</taxon>
        <taxon>Candida/Lodderomyces clade</taxon>
        <taxon>Candida</taxon>
    </lineage>
</organism>
<reference evidence="10 11" key="1">
    <citation type="submission" date="2020-12" db="EMBL/GenBank/DDBJ databases">
        <title>Effect of drift, selection, and recombination on the evolution of hybrid genomes in Candida yeast pathogens.</title>
        <authorList>
            <person name="Mixao V."/>
            <person name="Ksiezopolska E."/>
            <person name="Saus E."/>
            <person name="Boekhout T."/>
            <person name="Gacser A."/>
            <person name="Gabaldon T."/>
        </authorList>
    </citation>
    <scope>NUCLEOTIDE SEQUENCE [LARGE SCALE GENOMIC DNA]</scope>
    <source>
        <strain evidence="10 11">BP57</strain>
    </source>
</reference>
<sequence length="947" mass="106664">MSDEELYDEFGNLIGEPVESDLETETQEQDAVESSGLELVHTDNQDEHGQHTALVKSNVPTEDAEIVYVTPTDFSHSAPVIAPKLDKRMKMVINDENLPQLTYSREYMVNTIHEVPERIRNVCIVGNFQSGKTSFVDQLVQKTLVEGDRKSNHSRYSQPLRYLDNHKLEIEREASIKTSPITLMLPDSRSRSFVLSLLDTPGHADFGDEAVAGLELSDGAILVVDAVMGLNYKDKLLLNEIIQRNLPLVLVLNKIDRLILELRLPPKDAYLKLFNIIDDVNQYIDRNTNENNNNTKMLSPTLNNVIFASAEFGISFTLSSFARLYAKTQSPDVQVDEFQERLWGEYFHNYEKNEITTNSNGGKYPNTFVKFVLETVYQIAIYVLTTEPPHKDLAKLLWDNFRASVPKSEYKKDVKVLLKSVFKAVFKHDTGFVDSITESFTPSCTYAKDAPLLGKVSKFVESPNGESFLALVRIYSGQLNAGDHIKVYVEEGDDEEVREINAVVKQLYLPGGRYNVPVDSISNTIALIDDIDSSIKKGATIVSHDNVKDPAFQIPNYAVTSVLKVAVEPMNPNDRPLLLEGLDKISRSYLSSVFRVEENGEITIVAPGEFYMDCVLHDLRLFFNNELQIRVSDPMTIFSETCIAQSFTQIPVATSNGEVSISVIAEPVNDAALSFEIEKKLIDIHLSKKEMSSILKNKFGWDALAARSVWSFGPDDLIGPDILLDDSLDGETDKDQLLKLKPLIVSGFKWSVNEGPLFNEPIRNVKFKILEAKFGENSSSVLNAAQIIPLVRRACYTGLLTAKPRLLEPIYKVDAVCPYKAIRIVREIFKLRRGHFGKQEPIEGTPFYHVEGFVPVIDSFGLQSDVKLHAQNKVSMSMVFSHWEIVPGDPFDTTCPLPTLEAVPEESLSRDFLLKTRKRKDLTGEPTLQKYIDSELYSRLKERDLVL</sequence>
<comment type="function">
    <text evidence="7">Component of the U5 snRNP complex required for pre-mRNA splicing. Binds GTP.</text>
</comment>
<evidence type="ECO:0000256" key="2">
    <source>
        <dbReference type="ARBA" id="ARBA00022664"/>
    </source>
</evidence>
<dbReference type="SUPFAM" id="SSF54211">
    <property type="entry name" value="Ribosomal protein S5 domain 2-like"/>
    <property type="match status" value="1"/>
</dbReference>
<dbReference type="PANTHER" id="PTHR42908:SF6">
    <property type="entry name" value="116 KDA U5 SMALL NUCLEAR RIBONUCLEOPROTEIN COMPONENT"/>
    <property type="match status" value="1"/>
</dbReference>
<dbReference type="InterPro" id="IPR005517">
    <property type="entry name" value="Transl_elong_EFG/EF2_IV"/>
</dbReference>
<dbReference type="Gene3D" id="3.40.50.300">
    <property type="entry name" value="P-loop containing nucleotide triphosphate hydrolases"/>
    <property type="match status" value="1"/>
</dbReference>
<dbReference type="Pfam" id="PF03764">
    <property type="entry name" value="EFG_IV"/>
    <property type="match status" value="1"/>
</dbReference>
<evidence type="ECO:0000313" key="11">
    <source>
        <dbReference type="Proteomes" id="UP000669133"/>
    </source>
</evidence>
<dbReference type="EMBL" id="JAEOAQ010000001">
    <property type="protein sequence ID" value="KAG5421548.1"/>
    <property type="molecule type" value="Genomic_DNA"/>
</dbReference>
<dbReference type="InterPro" id="IPR005225">
    <property type="entry name" value="Small_GTP-bd"/>
</dbReference>
<dbReference type="PANTHER" id="PTHR42908">
    <property type="entry name" value="TRANSLATION ELONGATION FACTOR-RELATED"/>
    <property type="match status" value="1"/>
</dbReference>
<evidence type="ECO:0000256" key="5">
    <source>
        <dbReference type="ARBA" id="ARBA00023187"/>
    </source>
</evidence>
<gene>
    <name evidence="10" type="ORF">I9W82_000639</name>
</gene>
<dbReference type="SUPFAM" id="SSF52540">
    <property type="entry name" value="P-loop containing nucleoside triphosphate hydrolases"/>
    <property type="match status" value="1"/>
</dbReference>
<dbReference type="GO" id="GO:0000974">
    <property type="term" value="C:Prp19 complex"/>
    <property type="evidence" value="ECO:0007669"/>
    <property type="project" value="UniProtKB-ARBA"/>
</dbReference>
<evidence type="ECO:0000256" key="7">
    <source>
        <dbReference type="ARBA" id="ARBA00055641"/>
    </source>
</evidence>
<dbReference type="InterPro" id="IPR014721">
    <property type="entry name" value="Ribsml_uS5_D2-typ_fold_subgr"/>
</dbReference>
<feature type="compositionally biased region" description="Acidic residues" evidence="8">
    <location>
        <begin position="18"/>
        <end position="29"/>
    </location>
</feature>
<dbReference type="AlphaFoldDB" id="A0A8H7ZKT5"/>
<dbReference type="InterPro" id="IPR020568">
    <property type="entry name" value="Ribosomal_Su5_D2-typ_SF"/>
</dbReference>
<keyword evidence="11" id="KW-1185">Reference proteome</keyword>
<dbReference type="InterPro" id="IPR000640">
    <property type="entry name" value="EFG_V-like"/>
</dbReference>
<dbReference type="SUPFAM" id="SSF54980">
    <property type="entry name" value="EF-G C-terminal domain-like"/>
    <property type="match status" value="2"/>
</dbReference>
<dbReference type="PROSITE" id="PS51722">
    <property type="entry name" value="G_TR_2"/>
    <property type="match status" value="1"/>
</dbReference>
<evidence type="ECO:0000313" key="10">
    <source>
        <dbReference type="EMBL" id="KAG5421548.1"/>
    </source>
</evidence>
<keyword evidence="2" id="KW-0507">mRNA processing</keyword>
<dbReference type="GO" id="GO:0000398">
    <property type="term" value="P:mRNA splicing, via spliceosome"/>
    <property type="evidence" value="ECO:0007669"/>
    <property type="project" value="TreeGrafter"/>
</dbReference>
<dbReference type="InterPro" id="IPR035647">
    <property type="entry name" value="EFG_III/V"/>
</dbReference>
<dbReference type="GO" id="GO:0005682">
    <property type="term" value="C:U5 snRNP"/>
    <property type="evidence" value="ECO:0007669"/>
    <property type="project" value="UniProtKB-ARBA"/>
</dbReference>
<protein>
    <submittedName>
        <fullName evidence="10">SNU114</fullName>
    </submittedName>
</protein>
<accession>A0A8H7ZKT5</accession>
<dbReference type="GO" id="GO:0030623">
    <property type="term" value="F:U5 snRNA binding"/>
    <property type="evidence" value="ECO:0007669"/>
    <property type="project" value="TreeGrafter"/>
</dbReference>
<dbReference type="PRINTS" id="PR00315">
    <property type="entry name" value="ELONGATNFCT"/>
</dbReference>
<keyword evidence="3" id="KW-0547">Nucleotide-binding</keyword>
<dbReference type="CDD" id="cd01683">
    <property type="entry name" value="EF2_IV_snRNP"/>
    <property type="match status" value="1"/>
</dbReference>
<dbReference type="GO" id="GO:0003924">
    <property type="term" value="F:GTPase activity"/>
    <property type="evidence" value="ECO:0007669"/>
    <property type="project" value="InterPro"/>
</dbReference>
<keyword evidence="4" id="KW-0342">GTP-binding</keyword>
<dbReference type="FunFam" id="3.40.50.300:FF:000646">
    <property type="entry name" value="U5 small nuclear ribonucleoprotein component"/>
    <property type="match status" value="1"/>
</dbReference>
<dbReference type="FunFam" id="3.30.70.870:FF:000002">
    <property type="entry name" value="Translation elongation factor 2"/>
    <property type="match status" value="1"/>
</dbReference>
<evidence type="ECO:0000256" key="1">
    <source>
        <dbReference type="ARBA" id="ARBA00004123"/>
    </source>
</evidence>
<name>A0A8H7ZKT5_9ASCO</name>
<dbReference type="Proteomes" id="UP000669133">
    <property type="component" value="Unassembled WGS sequence"/>
</dbReference>
<dbReference type="SMART" id="SM00838">
    <property type="entry name" value="EFG_C"/>
    <property type="match status" value="1"/>
</dbReference>
<dbReference type="Gene3D" id="3.30.70.870">
    <property type="entry name" value="Elongation Factor G (Translational Gtpase), domain 3"/>
    <property type="match status" value="1"/>
</dbReference>
<dbReference type="GO" id="GO:0005525">
    <property type="term" value="F:GTP binding"/>
    <property type="evidence" value="ECO:0007669"/>
    <property type="project" value="UniProtKB-KW"/>
</dbReference>
<dbReference type="Pfam" id="PF00679">
    <property type="entry name" value="EFG_C"/>
    <property type="match status" value="1"/>
</dbReference>
<dbReference type="RefSeq" id="XP_067550664.1">
    <property type="nucleotide sequence ID" value="XM_067695025.1"/>
</dbReference>
<dbReference type="SUPFAM" id="SSF50447">
    <property type="entry name" value="Translation proteins"/>
    <property type="match status" value="1"/>
</dbReference>
<dbReference type="OrthoDB" id="364892at2759"/>
<dbReference type="Gene3D" id="3.30.230.10">
    <property type="match status" value="1"/>
</dbReference>
<dbReference type="Gene3D" id="3.30.70.240">
    <property type="match status" value="1"/>
</dbReference>
<comment type="subcellular location">
    <subcellularLocation>
        <location evidence="1">Nucleus</location>
    </subcellularLocation>
</comment>
<keyword evidence="6" id="KW-0539">Nucleus</keyword>
<feature type="region of interest" description="Disordered" evidence="8">
    <location>
        <begin position="1"/>
        <end position="29"/>
    </location>
</feature>
<dbReference type="SMART" id="SM00889">
    <property type="entry name" value="EFG_IV"/>
    <property type="match status" value="1"/>
</dbReference>
<evidence type="ECO:0000256" key="6">
    <source>
        <dbReference type="ARBA" id="ARBA00023242"/>
    </source>
</evidence>
<feature type="domain" description="Tr-type G" evidence="9">
    <location>
        <begin position="117"/>
        <end position="443"/>
    </location>
</feature>
<proteinExistence type="predicted"/>
<comment type="caution">
    <text evidence="10">The sequence shown here is derived from an EMBL/GenBank/DDBJ whole genome shotgun (WGS) entry which is preliminary data.</text>
</comment>
<dbReference type="InterPro" id="IPR027417">
    <property type="entry name" value="P-loop_NTPase"/>
</dbReference>
<dbReference type="GO" id="GO:0046540">
    <property type="term" value="C:U4/U6 x U5 tri-snRNP complex"/>
    <property type="evidence" value="ECO:0007669"/>
    <property type="project" value="TreeGrafter"/>
</dbReference>
<evidence type="ECO:0000256" key="3">
    <source>
        <dbReference type="ARBA" id="ARBA00022741"/>
    </source>
</evidence>
<dbReference type="InterPro" id="IPR000795">
    <property type="entry name" value="T_Tr_GTP-bd_dom"/>
</dbReference>
<dbReference type="Pfam" id="PF00009">
    <property type="entry name" value="GTP_EFTU"/>
    <property type="match status" value="1"/>
</dbReference>
<dbReference type="GO" id="GO:0005829">
    <property type="term" value="C:cytosol"/>
    <property type="evidence" value="ECO:0007669"/>
    <property type="project" value="TreeGrafter"/>
</dbReference>
<dbReference type="InterPro" id="IPR009000">
    <property type="entry name" value="Transl_B-barrel_sf"/>
</dbReference>
<evidence type="ECO:0000256" key="8">
    <source>
        <dbReference type="SAM" id="MobiDB-lite"/>
    </source>
</evidence>
<dbReference type="GO" id="GO:0071007">
    <property type="term" value="C:U2-type catalytic step 2 spliceosome"/>
    <property type="evidence" value="ECO:0007669"/>
    <property type="project" value="TreeGrafter"/>
</dbReference>
<evidence type="ECO:0000256" key="4">
    <source>
        <dbReference type="ARBA" id="ARBA00023134"/>
    </source>
</evidence>
<dbReference type="Gene3D" id="2.40.30.10">
    <property type="entry name" value="Translation factors"/>
    <property type="match status" value="1"/>
</dbReference>
<evidence type="ECO:0000259" key="9">
    <source>
        <dbReference type="PROSITE" id="PS51722"/>
    </source>
</evidence>